<dbReference type="Proteomes" id="UP000679220">
    <property type="component" value="Unassembled WGS sequence"/>
</dbReference>
<sequence length="112" mass="12930">MIKLRMCNSLTVRHRLRWCIAFLLLLTVGVYFHESASAYTYAVYECEGGYGYRISKNEKVLIQQNFVPTREGYQAFEHKQQAKKAARLVIAKLKNKQTPALSSQEVDSILEK</sequence>
<evidence type="ECO:0000313" key="1">
    <source>
        <dbReference type="EMBL" id="MBR8537977.1"/>
    </source>
</evidence>
<protein>
    <submittedName>
        <fullName evidence="1">DUF4907 domain-containing protein</fullName>
    </submittedName>
</protein>
<reference evidence="1" key="1">
    <citation type="journal article" date="2018" name="Int. J. Syst. Evol. Microbiol.">
        <title>Carboxylicivirga sediminis sp. nov., isolated from coastal sediment.</title>
        <authorList>
            <person name="Wang F.Q."/>
            <person name="Ren L.H."/>
            <person name="Zou R.J."/>
            <person name="Sun Y.Z."/>
            <person name="Liu X.J."/>
            <person name="Jiang F."/>
            <person name="Liu L.J."/>
        </authorList>
    </citation>
    <scope>NUCLEOTIDE SEQUENCE</scope>
    <source>
        <strain evidence="1">JR1</strain>
    </source>
</reference>
<dbReference type="Pfam" id="PF16250">
    <property type="entry name" value="DUF4907"/>
    <property type="match status" value="1"/>
</dbReference>
<reference evidence="1" key="2">
    <citation type="submission" date="2021-04" db="EMBL/GenBank/DDBJ databases">
        <authorList>
            <person name="Zhang T."/>
            <person name="Zhang Y."/>
            <person name="Lu D."/>
            <person name="Zuo D."/>
            <person name="Du Z."/>
        </authorList>
    </citation>
    <scope>NUCLEOTIDE SEQUENCE</scope>
    <source>
        <strain evidence="1">JR1</strain>
    </source>
</reference>
<dbReference type="AlphaFoldDB" id="A0A941F7S5"/>
<name>A0A941F7S5_9BACT</name>
<proteinExistence type="predicted"/>
<dbReference type="RefSeq" id="WP_212193001.1">
    <property type="nucleotide sequence ID" value="NZ_JAGTAR010000045.1"/>
</dbReference>
<comment type="caution">
    <text evidence="1">The sequence shown here is derived from an EMBL/GenBank/DDBJ whole genome shotgun (WGS) entry which is preliminary data.</text>
</comment>
<keyword evidence="2" id="KW-1185">Reference proteome</keyword>
<gene>
    <name evidence="1" type="ORF">KDU71_20580</name>
</gene>
<dbReference type="EMBL" id="JAGTAR010000045">
    <property type="protein sequence ID" value="MBR8537977.1"/>
    <property type="molecule type" value="Genomic_DNA"/>
</dbReference>
<evidence type="ECO:0000313" key="2">
    <source>
        <dbReference type="Proteomes" id="UP000679220"/>
    </source>
</evidence>
<accession>A0A941F7S5</accession>
<dbReference type="InterPro" id="IPR032593">
    <property type="entry name" value="DUF4907"/>
</dbReference>
<organism evidence="1 2">
    <name type="scientific">Carboxylicivirga sediminis</name>
    <dbReference type="NCBI Taxonomy" id="2006564"/>
    <lineage>
        <taxon>Bacteria</taxon>
        <taxon>Pseudomonadati</taxon>
        <taxon>Bacteroidota</taxon>
        <taxon>Bacteroidia</taxon>
        <taxon>Marinilabiliales</taxon>
        <taxon>Marinilabiliaceae</taxon>
        <taxon>Carboxylicivirga</taxon>
    </lineage>
</organism>